<keyword evidence="2" id="KW-1185">Reference proteome</keyword>
<proteinExistence type="predicted"/>
<name>A0AAD8E2Y9_DIPPU</name>
<evidence type="ECO:0000313" key="1">
    <source>
        <dbReference type="EMBL" id="KAJ9575410.1"/>
    </source>
</evidence>
<organism evidence="1 2">
    <name type="scientific">Diploptera punctata</name>
    <name type="common">Pacific beetle cockroach</name>
    <dbReference type="NCBI Taxonomy" id="6984"/>
    <lineage>
        <taxon>Eukaryota</taxon>
        <taxon>Metazoa</taxon>
        <taxon>Ecdysozoa</taxon>
        <taxon>Arthropoda</taxon>
        <taxon>Hexapoda</taxon>
        <taxon>Insecta</taxon>
        <taxon>Pterygota</taxon>
        <taxon>Neoptera</taxon>
        <taxon>Polyneoptera</taxon>
        <taxon>Dictyoptera</taxon>
        <taxon>Blattodea</taxon>
        <taxon>Blaberoidea</taxon>
        <taxon>Blaberidae</taxon>
        <taxon>Diplopterinae</taxon>
        <taxon>Diploptera</taxon>
    </lineage>
</organism>
<feature type="non-terminal residue" evidence="1">
    <location>
        <position position="1"/>
    </location>
</feature>
<sequence length="71" mass="8067">ALISLELVNLELNIPSVDVFVILILKITPAPFPSSFHFLHSRIVAGTHRNILYAEERIQNLKCNFDGIKCY</sequence>
<reference evidence="1" key="2">
    <citation type="submission" date="2023-05" db="EMBL/GenBank/DDBJ databases">
        <authorList>
            <person name="Fouks B."/>
        </authorList>
    </citation>
    <scope>NUCLEOTIDE SEQUENCE</scope>
    <source>
        <strain evidence="1">Stay&amp;Tobe</strain>
        <tissue evidence="1">Testes</tissue>
    </source>
</reference>
<protein>
    <submittedName>
        <fullName evidence="1">Uncharacterized protein</fullName>
    </submittedName>
</protein>
<dbReference type="Proteomes" id="UP001233999">
    <property type="component" value="Unassembled WGS sequence"/>
</dbReference>
<accession>A0AAD8E2Y9</accession>
<feature type="non-terminal residue" evidence="1">
    <location>
        <position position="71"/>
    </location>
</feature>
<evidence type="ECO:0000313" key="2">
    <source>
        <dbReference type="Proteomes" id="UP001233999"/>
    </source>
</evidence>
<dbReference type="AlphaFoldDB" id="A0AAD8E2Y9"/>
<reference evidence="1" key="1">
    <citation type="journal article" date="2023" name="IScience">
        <title>Live-bearing cockroach genome reveals convergent evolutionary mechanisms linked to viviparity in insects and beyond.</title>
        <authorList>
            <person name="Fouks B."/>
            <person name="Harrison M.C."/>
            <person name="Mikhailova A.A."/>
            <person name="Marchal E."/>
            <person name="English S."/>
            <person name="Carruthers M."/>
            <person name="Jennings E.C."/>
            <person name="Chiamaka E.L."/>
            <person name="Frigard R.A."/>
            <person name="Pippel M."/>
            <person name="Attardo G.M."/>
            <person name="Benoit J.B."/>
            <person name="Bornberg-Bauer E."/>
            <person name="Tobe S.S."/>
        </authorList>
    </citation>
    <scope>NUCLEOTIDE SEQUENCE</scope>
    <source>
        <strain evidence="1">Stay&amp;Tobe</strain>
    </source>
</reference>
<dbReference type="EMBL" id="JASPKZ010009879">
    <property type="protein sequence ID" value="KAJ9575410.1"/>
    <property type="molecule type" value="Genomic_DNA"/>
</dbReference>
<gene>
    <name evidence="1" type="ORF">L9F63_025642</name>
</gene>
<comment type="caution">
    <text evidence="1">The sequence shown here is derived from an EMBL/GenBank/DDBJ whole genome shotgun (WGS) entry which is preliminary data.</text>
</comment>